<name>A0A383ATB6_9ZZZZ</name>
<gene>
    <name evidence="1" type="ORF">METZ01_LOCUS464030</name>
</gene>
<dbReference type="AlphaFoldDB" id="A0A383ATB6"/>
<organism evidence="1">
    <name type="scientific">marine metagenome</name>
    <dbReference type="NCBI Taxonomy" id="408172"/>
    <lineage>
        <taxon>unclassified sequences</taxon>
        <taxon>metagenomes</taxon>
        <taxon>ecological metagenomes</taxon>
    </lineage>
</organism>
<proteinExistence type="predicted"/>
<dbReference type="EMBL" id="UINC01194876">
    <property type="protein sequence ID" value="SVE11176.1"/>
    <property type="molecule type" value="Genomic_DNA"/>
</dbReference>
<sequence length="39" mass="4637">MEGMIVVLIIVLIFMVRSFKYFSKRSSPSDEHNKKEDFD</sequence>
<evidence type="ECO:0000313" key="1">
    <source>
        <dbReference type="EMBL" id="SVE11176.1"/>
    </source>
</evidence>
<accession>A0A383ATB6</accession>
<reference evidence="1" key="1">
    <citation type="submission" date="2018-05" db="EMBL/GenBank/DDBJ databases">
        <authorList>
            <person name="Lanie J.A."/>
            <person name="Ng W.-L."/>
            <person name="Kazmierczak K.M."/>
            <person name="Andrzejewski T.M."/>
            <person name="Davidsen T.M."/>
            <person name="Wayne K.J."/>
            <person name="Tettelin H."/>
            <person name="Glass J.I."/>
            <person name="Rusch D."/>
            <person name="Podicherti R."/>
            <person name="Tsui H.-C.T."/>
            <person name="Winkler M.E."/>
        </authorList>
    </citation>
    <scope>NUCLEOTIDE SEQUENCE</scope>
</reference>
<protein>
    <submittedName>
        <fullName evidence="1">Uncharacterized protein</fullName>
    </submittedName>
</protein>